<protein>
    <submittedName>
        <fullName evidence="2">YbaK/EbsC family protein</fullName>
    </submittedName>
</protein>
<feature type="domain" description="YbaK/aminoacyl-tRNA synthetase-associated" evidence="1">
    <location>
        <begin position="15"/>
        <end position="127"/>
    </location>
</feature>
<evidence type="ECO:0000313" key="3">
    <source>
        <dbReference type="Proteomes" id="UP000321805"/>
    </source>
</evidence>
<dbReference type="CDD" id="cd04333">
    <property type="entry name" value="ProX_deacylase"/>
    <property type="match status" value="1"/>
</dbReference>
<proteinExistence type="predicted"/>
<dbReference type="OrthoDB" id="8536235at2"/>
<reference evidence="2 3" key="1">
    <citation type="journal article" date="2018" name="J. Microbiol.">
        <title>Baekduia soli gen. nov., sp. nov., a novel bacterium isolated from the soil of Baekdu Mountain and proposal of a novel family name, Baekduiaceae fam. nov.</title>
        <authorList>
            <person name="An D.S."/>
            <person name="Siddiqi M.Z."/>
            <person name="Kim K.H."/>
            <person name="Yu H.S."/>
            <person name="Im W.T."/>
        </authorList>
    </citation>
    <scope>NUCLEOTIDE SEQUENCE [LARGE SCALE GENOMIC DNA]</scope>
    <source>
        <strain evidence="2 3">BR7-21</strain>
    </source>
</reference>
<dbReference type="EMBL" id="CP042430">
    <property type="protein sequence ID" value="QEC46705.1"/>
    <property type="molecule type" value="Genomic_DNA"/>
</dbReference>
<dbReference type="InterPro" id="IPR036754">
    <property type="entry name" value="YbaK/aa-tRNA-synt-asso_dom_sf"/>
</dbReference>
<dbReference type="GO" id="GO:0002161">
    <property type="term" value="F:aminoacyl-tRNA deacylase activity"/>
    <property type="evidence" value="ECO:0007669"/>
    <property type="project" value="InterPro"/>
</dbReference>
<dbReference type="RefSeq" id="WP_146916225.1">
    <property type="nucleotide sequence ID" value="NZ_CP042430.1"/>
</dbReference>
<dbReference type="PANTHER" id="PTHR30411:SF1">
    <property type="entry name" value="CYTOPLASMIC PROTEIN"/>
    <property type="match status" value="1"/>
</dbReference>
<dbReference type="Gene3D" id="3.90.960.10">
    <property type="entry name" value="YbaK/aminoacyl-tRNA synthetase-associated domain"/>
    <property type="match status" value="1"/>
</dbReference>
<organism evidence="2 3">
    <name type="scientific">Baekduia soli</name>
    <dbReference type="NCBI Taxonomy" id="496014"/>
    <lineage>
        <taxon>Bacteria</taxon>
        <taxon>Bacillati</taxon>
        <taxon>Actinomycetota</taxon>
        <taxon>Thermoleophilia</taxon>
        <taxon>Solirubrobacterales</taxon>
        <taxon>Baekduiaceae</taxon>
        <taxon>Baekduia</taxon>
    </lineage>
</organism>
<evidence type="ECO:0000259" key="1">
    <source>
        <dbReference type="Pfam" id="PF04073"/>
    </source>
</evidence>
<dbReference type="SUPFAM" id="SSF55826">
    <property type="entry name" value="YbaK/ProRS associated domain"/>
    <property type="match status" value="1"/>
</dbReference>
<dbReference type="PANTHER" id="PTHR30411">
    <property type="entry name" value="CYTOPLASMIC PROTEIN"/>
    <property type="match status" value="1"/>
</dbReference>
<dbReference type="Pfam" id="PF04073">
    <property type="entry name" value="tRNA_edit"/>
    <property type="match status" value="1"/>
</dbReference>
<accession>A0A5B8U1L1</accession>
<sequence>MAGVDYPGARELGASAHTAAQAAAALGVSVAQIVKSLVFLTRDDPPAPVLVLCSGASRVDEAALGVVKARAETVREATGTSIGGVAPYGHPAPLHTIVDEDLMAFDVVWAAAGTATRVFPLTPAELLARTGGTVARVAP</sequence>
<dbReference type="Proteomes" id="UP000321805">
    <property type="component" value="Chromosome"/>
</dbReference>
<evidence type="ECO:0000313" key="2">
    <source>
        <dbReference type="EMBL" id="QEC46705.1"/>
    </source>
</evidence>
<dbReference type="InterPro" id="IPR007214">
    <property type="entry name" value="YbaK/aa-tRNA-synth-assoc-dom"/>
</dbReference>
<dbReference type="AlphaFoldDB" id="A0A5B8U1L1"/>
<dbReference type="KEGG" id="bsol:FSW04_03300"/>
<name>A0A5B8U1L1_9ACTN</name>
<gene>
    <name evidence="2" type="ORF">FSW04_03300</name>
</gene>
<keyword evidence="3" id="KW-1185">Reference proteome</keyword>